<organism evidence="1 2">
    <name type="scientific">Rheinheimera muenzenbergensis</name>
    <dbReference type="NCBI Taxonomy" id="1193628"/>
    <lineage>
        <taxon>Bacteria</taxon>
        <taxon>Pseudomonadati</taxon>
        <taxon>Pseudomonadota</taxon>
        <taxon>Gammaproteobacteria</taxon>
        <taxon>Chromatiales</taxon>
        <taxon>Chromatiaceae</taxon>
        <taxon>Rheinheimera</taxon>
    </lineage>
</organism>
<protein>
    <submittedName>
        <fullName evidence="1">YaeQ family protein</fullName>
    </submittedName>
</protein>
<dbReference type="SMART" id="SM01322">
    <property type="entry name" value="YaeQ"/>
    <property type="match status" value="1"/>
</dbReference>
<dbReference type="SUPFAM" id="SSF52980">
    <property type="entry name" value="Restriction endonuclease-like"/>
    <property type="match status" value="1"/>
</dbReference>
<dbReference type="EMBL" id="JALAAR010000008">
    <property type="protein sequence ID" value="MEH8017763.1"/>
    <property type="molecule type" value="Genomic_DNA"/>
</dbReference>
<dbReference type="InterPro" id="IPR038590">
    <property type="entry name" value="YaeQ_sf"/>
</dbReference>
<dbReference type="Gene3D" id="3.10.640.10">
    <property type="entry name" value="Restriction endonuclease-like alpha-beta roll domain"/>
    <property type="match status" value="1"/>
</dbReference>
<comment type="caution">
    <text evidence="1">The sequence shown here is derived from an EMBL/GenBank/DDBJ whole genome shotgun (WGS) entry which is preliminary data.</text>
</comment>
<sequence length="176" mass="20326">MQMASKVICLDLNYSCDASHAYQQQRHYVSPWQGESAEHFAKRLLAYLSLYEQHPSFAKDDSGGKTPDLFVADQYQHVQLWCQVALVPEKRLLRAAHQADKLVLVLDEHETDKARHLPQPLNQHIFTLDHAQLDAFCLMLKSHMQLSVWREDPLLHITDGEHQLQLNISALPLYPH</sequence>
<dbReference type="Pfam" id="PF07152">
    <property type="entry name" value="YaeQ"/>
    <property type="match status" value="1"/>
</dbReference>
<keyword evidence="2" id="KW-1185">Reference proteome</keyword>
<dbReference type="RefSeq" id="WP_335736174.1">
    <property type="nucleotide sequence ID" value="NZ_JALAAR010000008.1"/>
</dbReference>
<gene>
    <name evidence="1" type="ORF">MN202_10990</name>
</gene>
<evidence type="ECO:0000313" key="1">
    <source>
        <dbReference type="EMBL" id="MEH8017763.1"/>
    </source>
</evidence>
<reference evidence="1 2" key="1">
    <citation type="journal article" date="2023" name="Ecotoxicol. Environ. Saf.">
        <title>Mercury remediation potential of mercury-resistant strain Rheinheimera metallidurans sp. nov. isolated from a municipal waste dumping site.</title>
        <authorList>
            <person name="Yadav V."/>
            <person name="Manjhi A."/>
            <person name="Vadakedath N."/>
        </authorList>
    </citation>
    <scope>NUCLEOTIDE SEQUENCE [LARGE SCALE GENOMIC DNA]</scope>
    <source>
        <strain evidence="1 2">E-49</strain>
    </source>
</reference>
<evidence type="ECO:0000313" key="2">
    <source>
        <dbReference type="Proteomes" id="UP001375382"/>
    </source>
</evidence>
<proteinExistence type="predicted"/>
<accession>A0ABU8C759</accession>
<name>A0ABU8C759_9GAMM</name>
<dbReference type="Proteomes" id="UP001375382">
    <property type="component" value="Unassembled WGS sequence"/>
</dbReference>
<dbReference type="InterPro" id="IPR009822">
    <property type="entry name" value="YaeQ"/>
</dbReference>
<dbReference type="InterPro" id="IPR011335">
    <property type="entry name" value="Restrct_endonuc-II-like"/>
</dbReference>